<dbReference type="Pfam" id="PF05343">
    <property type="entry name" value="Peptidase_M42"/>
    <property type="match status" value="1"/>
</dbReference>
<protein>
    <submittedName>
        <fullName evidence="9">Putative aminopeptidase YsdC</fullName>
        <ecNumber evidence="9">3.4.11.-</ecNumber>
    </submittedName>
</protein>
<accession>A0A4Z0YHG5</accession>
<dbReference type="GO" id="GO:0004177">
    <property type="term" value="F:aminopeptidase activity"/>
    <property type="evidence" value="ECO:0007669"/>
    <property type="project" value="UniProtKB-UniRule"/>
</dbReference>
<dbReference type="AlphaFoldDB" id="A0A4Z0YHG5"/>
<dbReference type="InterPro" id="IPR023367">
    <property type="entry name" value="Peptidase_M42_dom2"/>
</dbReference>
<dbReference type="Gene3D" id="3.40.630.10">
    <property type="entry name" value="Zn peptidases"/>
    <property type="match status" value="1"/>
</dbReference>
<sequence>MMTGLKLLKRLCTARGISGFEDEVRDIILKEIEPYATSIEITPLGSIIAFKKGANPPRTKLMLNAHMDEVGMIVTYITDEGLLKFSNVGGIDRHVLCGKPVTVGNRIPGVIGAKPIHLLEEEEKEKAVPVKDLYIDIGAKDREEAEQYVLPGDAVTFNSIFDTSHGMVKSRALDDRAGCAVLIDMLKNNLEYDMYFVFAVQEETGLNGSRTAAFAVEPDAAIVLESTTAADVAGVDRENQVCNVGGGPVISFMDRHTIYDREYYRMAFRAAKKAGVKCQAKRAVAGGNDAGAIHVSRSGVRTVAVSLPCRYLHSAVGMIALEDYQSMQKLVFELAEMIAGGGSND</sequence>
<gene>
    <name evidence="9" type="primary">ysdC_2</name>
    <name evidence="9" type="ORF">CAGA_15580</name>
</gene>
<feature type="active site" description="Proton acceptor" evidence="7">
    <location>
        <position position="202"/>
    </location>
</feature>
<dbReference type="Proteomes" id="UP000297714">
    <property type="component" value="Unassembled WGS sequence"/>
</dbReference>
<feature type="binding site" evidence="8">
    <location>
        <position position="203"/>
    </location>
    <ligand>
        <name>Zn(2+)</name>
        <dbReference type="ChEBI" id="CHEBI:29105"/>
        <label>2</label>
    </ligand>
</feature>
<dbReference type="PIRSF" id="PIRSF001123">
    <property type="entry name" value="PepA_GA"/>
    <property type="match status" value="1"/>
</dbReference>
<keyword evidence="3" id="KW-0645">Protease</keyword>
<keyword evidence="4 8" id="KW-0479">Metal-binding</keyword>
<proteinExistence type="inferred from homology"/>
<feature type="binding site" evidence="8">
    <location>
        <position position="66"/>
    </location>
    <ligand>
        <name>Zn(2+)</name>
        <dbReference type="ChEBI" id="CHEBI:29105"/>
        <label>1</label>
    </ligand>
</feature>
<dbReference type="EMBL" id="SRMQ01000006">
    <property type="protein sequence ID" value="TGJ76352.1"/>
    <property type="molecule type" value="Genomic_DNA"/>
</dbReference>
<dbReference type="PANTHER" id="PTHR32481">
    <property type="entry name" value="AMINOPEPTIDASE"/>
    <property type="match status" value="1"/>
</dbReference>
<keyword evidence="2 9" id="KW-0031">Aminopeptidase</keyword>
<evidence type="ECO:0000256" key="3">
    <source>
        <dbReference type="ARBA" id="ARBA00022670"/>
    </source>
</evidence>
<feature type="binding site" evidence="8">
    <location>
        <position position="174"/>
    </location>
    <ligand>
        <name>Zn(2+)</name>
        <dbReference type="ChEBI" id="CHEBI:29105"/>
        <label>1</label>
    </ligand>
</feature>
<reference evidence="9 10" key="1">
    <citation type="submission" date="2019-04" db="EMBL/GenBank/DDBJ databases">
        <authorList>
            <person name="Poehlein A."/>
            <person name="Bengelsdorf F.R."/>
            <person name="Duerre P."/>
            <person name="Daniel R."/>
        </authorList>
    </citation>
    <scope>NUCLEOTIDE SEQUENCE [LARGE SCALE GENOMIC DNA]</scope>
    <source>
        <strain evidence="9 10">BS-1</strain>
    </source>
</reference>
<evidence type="ECO:0000256" key="2">
    <source>
        <dbReference type="ARBA" id="ARBA00022438"/>
    </source>
</evidence>
<evidence type="ECO:0000256" key="4">
    <source>
        <dbReference type="ARBA" id="ARBA00022723"/>
    </source>
</evidence>
<evidence type="ECO:0000256" key="5">
    <source>
        <dbReference type="ARBA" id="ARBA00022801"/>
    </source>
</evidence>
<evidence type="ECO:0000256" key="7">
    <source>
        <dbReference type="PIRSR" id="PIRSR001123-1"/>
    </source>
</evidence>
<comment type="caution">
    <text evidence="9">The sequence shown here is derived from an EMBL/GenBank/DDBJ whole genome shotgun (WGS) entry which is preliminary data.</text>
</comment>
<evidence type="ECO:0000256" key="1">
    <source>
        <dbReference type="ARBA" id="ARBA00006272"/>
    </source>
</evidence>
<dbReference type="CDD" id="cd05656">
    <property type="entry name" value="M42_Frv"/>
    <property type="match status" value="1"/>
</dbReference>
<dbReference type="InterPro" id="IPR008007">
    <property type="entry name" value="Peptidase_M42"/>
</dbReference>
<comment type="cofactor">
    <cofactor evidence="8">
        <name>a divalent metal cation</name>
        <dbReference type="ChEBI" id="CHEBI:60240"/>
    </cofactor>
    <text evidence="8">Binds 2 divalent metal cations per subunit.</text>
</comment>
<dbReference type="PANTHER" id="PTHR32481:SF5">
    <property type="entry name" value="ENDOGLUCANASE"/>
    <property type="match status" value="1"/>
</dbReference>
<dbReference type="GO" id="GO:0046872">
    <property type="term" value="F:metal ion binding"/>
    <property type="evidence" value="ECO:0007669"/>
    <property type="project" value="UniProtKB-UniRule"/>
</dbReference>
<feature type="binding site" evidence="8">
    <location>
        <position position="313"/>
    </location>
    <ligand>
        <name>Zn(2+)</name>
        <dbReference type="ChEBI" id="CHEBI:29105"/>
        <label>2</label>
    </ligand>
</feature>
<keyword evidence="10" id="KW-1185">Reference proteome</keyword>
<dbReference type="InterPro" id="IPR051464">
    <property type="entry name" value="Peptidase_M42_aminopept"/>
</dbReference>
<comment type="similarity">
    <text evidence="1 6">Belongs to the peptidase M42 family.</text>
</comment>
<feature type="binding site" evidence="8">
    <location>
        <position position="174"/>
    </location>
    <ligand>
        <name>Zn(2+)</name>
        <dbReference type="ChEBI" id="CHEBI:29105"/>
        <label>2</label>
    </ligand>
</feature>
<dbReference type="SUPFAM" id="SSF53187">
    <property type="entry name" value="Zn-dependent exopeptidases"/>
    <property type="match status" value="1"/>
</dbReference>
<name>A0A4Z0YHG5_9FIRM</name>
<evidence type="ECO:0000256" key="6">
    <source>
        <dbReference type="PIRNR" id="PIRNR001123"/>
    </source>
</evidence>
<dbReference type="Gene3D" id="2.40.30.40">
    <property type="entry name" value="Peptidase M42, domain 2"/>
    <property type="match status" value="1"/>
</dbReference>
<dbReference type="EC" id="3.4.11.-" evidence="9"/>
<dbReference type="SUPFAM" id="SSF101821">
    <property type="entry name" value="Aminopeptidase/glucanase lid domain"/>
    <property type="match status" value="1"/>
</dbReference>
<keyword evidence="5 9" id="KW-0378">Hydrolase</keyword>
<dbReference type="GO" id="GO:0006508">
    <property type="term" value="P:proteolysis"/>
    <property type="evidence" value="ECO:0007669"/>
    <property type="project" value="UniProtKB-KW"/>
</dbReference>
<evidence type="ECO:0000313" key="9">
    <source>
        <dbReference type="EMBL" id="TGJ76352.1"/>
    </source>
</evidence>
<feature type="binding site" evidence="8">
    <location>
        <position position="225"/>
    </location>
    <ligand>
        <name>Zn(2+)</name>
        <dbReference type="ChEBI" id="CHEBI:29105"/>
        <label>1</label>
    </ligand>
</feature>
<evidence type="ECO:0000313" key="10">
    <source>
        <dbReference type="Proteomes" id="UP000297714"/>
    </source>
</evidence>
<evidence type="ECO:0000256" key="8">
    <source>
        <dbReference type="PIRSR" id="PIRSR001123-2"/>
    </source>
</evidence>
<organism evidence="9 10">
    <name type="scientific">Caproiciproducens galactitolivorans</name>
    <dbReference type="NCBI Taxonomy" id="642589"/>
    <lineage>
        <taxon>Bacteria</taxon>
        <taxon>Bacillati</taxon>
        <taxon>Bacillota</taxon>
        <taxon>Clostridia</taxon>
        <taxon>Eubacteriales</taxon>
        <taxon>Acutalibacteraceae</taxon>
        <taxon>Caproiciproducens</taxon>
    </lineage>
</organism>